<proteinExistence type="predicted"/>
<organism evidence="1 2">
    <name type="scientific">Metallosphaera tengchongensis</name>
    <dbReference type="NCBI Taxonomy" id="1532350"/>
    <lineage>
        <taxon>Archaea</taxon>
        <taxon>Thermoproteota</taxon>
        <taxon>Thermoprotei</taxon>
        <taxon>Sulfolobales</taxon>
        <taxon>Sulfolobaceae</taxon>
        <taxon>Metallosphaera</taxon>
    </lineage>
</organism>
<protein>
    <submittedName>
        <fullName evidence="1">Uncharacterized protein</fullName>
    </submittedName>
</protein>
<dbReference type="KEGG" id="mten:GWK48_10585"/>
<sequence length="134" mass="14576">MSSLSQAPSKAQGNVDLLNQATKIAISASAPRPGGRGPQVNSSTINNLIAFLQSRRDVNVLLLLIMRQMGRGEIDNNTGKLLLESLKNLDVDRALTLLGYVKWAFETLTARNITVNRNLLGKDPSFMDLVKAIS</sequence>
<dbReference type="OrthoDB" id="34703at2157"/>
<dbReference type="GeneID" id="55642394"/>
<dbReference type="Proteomes" id="UP000509301">
    <property type="component" value="Chromosome"/>
</dbReference>
<name>A0A6N0NX53_9CREN</name>
<keyword evidence="2" id="KW-1185">Reference proteome</keyword>
<gene>
    <name evidence="1" type="ORF">GWK48_10585</name>
</gene>
<dbReference type="RefSeq" id="WP_174632119.1">
    <property type="nucleotide sequence ID" value="NZ_CP049074.1"/>
</dbReference>
<reference evidence="1 2" key="1">
    <citation type="submission" date="2020-02" db="EMBL/GenBank/DDBJ databases">
        <title>Comparative genome analysis reveals the metabolism and evolution of the thermophilic archaeal genus Metallosphaera.</title>
        <authorList>
            <person name="Jiang C."/>
        </authorList>
    </citation>
    <scope>NUCLEOTIDE SEQUENCE [LARGE SCALE GENOMIC DNA]</scope>
    <source>
        <strain evidence="1 2">Ric-A</strain>
    </source>
</reference>
<evidence type="ECO:0000313" key="1">
    <source>
        <dbReference type="EMBL" id="QKR00775.1"/>
    </source>
</evidence>
<dbReference type="EMBL" id="CP049074">
    <property type="protein sequence ID" value="QKR00775.1"/>
    <property type="molecule type" value="Genomic_DNA"/>
</dbReference>
<accession>A0A6N0NX53</accession>
<evidence type="ECO:0000313" key="2">
    <source>
        <dbReference type="Proteomes" id="UP000509301"/>
    </source>
</evidence>
<dbReference type="AlphaFoldDB" id="A0A6N0NX53"/>